<reference evidence="3" key="2">
    <citation type="submission" date="2025-09" db="UniProtKB">
        <authorList>
            <consortium name="Ensembl"/>
        </authorList>
    </citation>
    <scope>IDENTIFICATION</scope>
</reference>
<keyword evidence="1" id="KW-1133">Transmembrane helix</keyword>
<dbReference type="GO" id="GO:0005929">
    <property type="term" value="C:cilium"/>
    <property type="evidence" value="ECO:0007669"/>
    <property type="project" value="TreeGrafter"/>
</dbReference>
<evidence type="ECO:0000256" key="1">
    <source>
        <dbReference type="SAM" id="Phobius"/>
    </source>
</evidence>
<name>A0A8C5U404_9PASS</name>
<dbReference type="AlphaFoldDB" id="A0A8C5U404"/>
<keyword evidence="4" id="KW-1185">Reference proteome</keyword>
<dbReference type="Ensembl" id="ENSMCST00000016954.1">
    <property type="protein sequence ID" value="ENSMCSP00000016532.1"/>
    <property type="gene ID" value="ENSMCSG00000011598.1"/>
</dbReference>
<dbReference type="OrthoDB" id="10060824at2759"/>
<dbReference type="PANTHER" id="PTHR45912">
    <property type="entry name" value="CILIA- AND FLAGELLA-ASSOCIATED PROTEIN 47"/>
    <property type="match status" value="1"/>
</dbReference>
<sequence length="379" mass="43949">MSEETESESRSHVNRNKCKVSFFPDEAKEEFVFFQKILTAVKNWFTLFGWTKGHNPISIPYSLRRDVCIVQLSVSQERNFKRNLDKDKGFYEMLHHLNGQPIPGISASQSLPTDPVERMFQLHWQHSEMLAFLKNQGAFLSHVLPEFLLSPEDYKMWIEVQSGVRVGSAENIFTLEGNEFETMSKRAWMDVLLQVYKVFVLPRISFRAVPDPSSLESMHNMPKIKSEPLSSNIYSRYERIILIWLNKNYEKNRKIVWKDSKKGGIPPMRWVVNFDHDLLDSLVLAAQVAAYCPYLIPTHFLKMYTDPTTHEQFLHNSLILVKALHTVNLDMAIKVGDFILAALTYINVFILTFCVVVLLIKVVYISGSILGWLEEQKIQ</sequence>
<keyword evidence="1" id="KW-0472">Membrane</keyword>
<protein>
    <recommendedName>
        <fullName evidence="2">Cilia- and flagella-associated protein 47 domain-containing protein</fullName>
    </recommendedName>
</protein>
<evidence type="ECO:0000313" key="3">
    <source>
        <dbReference type="Ensembl" id="ENSMCSP00000016532.1"/>
    </source>
</evidence>
<keyword evidence="1" id="KW-0812">Transmembrane</keyword>
<proteinExistence type="predicted"/>
<organism evidence="3 4">
    <name type="scientific">Malurus cyaneus samueli</name>
    <dbReference type="NCBI Taxonomy" id="2593467"/>
    <lineage>
        <taxon>Eukaryota</taxon>
        <taxon>Metazoa</taxon>
        <taxon>Chordata</taxon>
        <taxon>Craniata</taxon>
        <taxon>Vertebrata</taxon>
        <taxon>Euteleostomi</taxon>
        <taxon>Archelosauria</taxon>
        <taxon>Archosauria</taxon>
        <taxon>Dinosauria</taxon>
        <taxon>Saurischia</taxon>
        <taxon>Theropoda</taxon>
        <taxon>Coelurosauria</taxon>
        <taxon>Aves</taxon>
        <taxon>Neognathae</taxon>
        <taxon>Neoaves</taxon>
        <taxon>Telluraves</taxon>
        <taxon>Australaves</taxon>
        <taxon>Passeriformes</taxon>
        <taxon>Meliphagoidea</taxon>
        <taxon>Maluridae</taxon>
        <taxon>Malurus</taxon>
    </lineage>
</organism>
<dbReference type="PANTHER" id="PTHR45912:SF3">
    <property type="entry name" value="CILIA- AND FLAGELLA-ASSOCIATED PROTEIN 47"/>
    <property type="match status" value="1"/>
</dbReference>
<evidence type="ECO:0000259" key="2">
    <source>
        <dbReference type="Pfam" id="PF24529"/>
    </source>
</evidence>
<dbReference type="GO" id="GO:0007288">
    <property type="term" value="P:sperm axoneme assembly"/>
    <property type="evidence" value="ECO:0007669"/>
    <property type="project" value="TreeGrafter"/>
</dbReference>
<evidence type="ECO:0000313" key="4">
    <source>
        <dbReference type="Proteomes" id="UP000694560"/>
    </source>
</evidence>
<reference evidence="3" key="1">
    <citation type="submission" date="2025-08" db="UniProtKB">
        <authorList>
            <consortium name="Ensembl"/>
        </authorList>
    </citation>
    <scope>IDENTIFICATION</scope>
</reference>
<dbReference type="Pfam" id="PF24529">
    <property type="entry name" value="CFAP47"/>
    <property type="match status" value="1"/>
</dbReference>
<feature type="transmembrane region" description="Helical" evidence="1">
    <location>
        <begin position="338"/>
        <end position="360"/>
    </location>
</feature>
<accession>A0A8C5U404</accession>
<dbReference type="Proteomes" id="UP000694560">
    <property type="component" value="Unplaced"/>
</dbReference>
<feature type="domain" description="Cilia- and flagella-associated protein 47" evidence="2">
    <location>
        <begin position="90"/>
        <end position="204"/>
    </location>
</feature>
<dbReference type="InterPro" id="IPR056343">
    <property type="entry name" value="CFAP47_dom"/>
</dbReference>